<feature type="non-terminal residue" evidence="1">
    <location>
        <position position="1"/>
    </location>
</feature>
<sequence length="155" mass="17858">SPKRTRRPPRRHASPRYVCCQAPRRHALLGRRAHLGRRALRSHAHRRRASPAADSLLRALELVGRRVDRAATLHTGHLELGDAEVQADDEAVGRLNRRAAQTERDPEKLVQWLFDVASARLQTQLSEHPLLLVERPFMLHEDDVVLPRYFDRQLT</sequence>
<dbReference type="Proteomes" id="UP000488956">
    <property type="component" value="Unassembled WGS sequence"/>
</dbReference>
<proteinExistence type="predicted"/>
<protein>
    <submittedName>
        <fullName evidence="1">Uncharacterized protein</fullName>
    </submittedName>
</protein>
<gene>
    <name evidence="1" type="ORF">PF010_g8212</name>
</gene>
<evidence type="ECO:0000313" key="1">
    <source>
        <dbReference type="EMBL" id="KAE9118460.1"/>
    </source>
</evidence>
<comment type="caution">
    <text evidence="1">The sequence shown here is derived from an EMBL/GenBank/DDBJ whole genome shotgun (WGS) entry which is preliminary data.</text>
</comment>
<organism evidence="1 2">
    <name type="scientific">Phytophthora fragariae</name>
    <dbReference type="NCBI Taxonomy" id="53985"/>
    <lineage>
        <taxon>Eukaryota</taxon>
        <taxon>Sar</taxon>
        <taxon>Stramenopiles</taxon>
        <taxon>Oomycota</taxon>
        <taxon>Peronosporomycetes</taxon>
        <taxon>Peronosporales</taxon>
        <taxon>Peronosporaceae</taxon>
        <taxon>Phytophthora</taxon>
    </lineage>
</organism>
<dbReference type="AlphaFoldDB" id="A0A6G0LG31"/>
<reference evidence="1 2" key="1">
    <citation type="submission" date="2018-09" db="EMBL/GenBank/DDBJ databases">
        <title>Genomic investigation of the strawberry pathogen Phytophthora fragariae indicates pathogenicity is determined by transcriptional variation in three key races.</title>
        <authorList>
            <person name="Adams T.M."/>
            <person name="Armitage A.D."/>
            <person name="Sobczyk M.K."/>
            <person name="Bates H.J."/>
            <person name="Dunwell J.M."/>
            <person name="Nellist C.F."/>
            <person name="Harrison R.J."/>
        </authorList>
    </citation>
    <scope>NUCLEOTIDE SEQUENCE [LARGE SCALE GENOMIC DNA]</scope>
    <source>
        <strain evidence="1 2">ONT-3</strain>
    </source>
</reference>
<evidence type="ECO:0000313" key="2">
    <source>
        <dbReference type="Proteomes" id="UP000488956"/>
    </source>
</evidence>
<dbReference type="EMBL" id="QXFX01000368">
    <property type="protein sequence ID" value="KAE9118460.1"/>
    <property type="molecule type" value="Genomic_DNA"/>
</dbReference>
<name>A0A6G0LG31_9STRA</name>
<accession>A0A6G0LG31</accession>